<organism evidence="2 3">
    <name type="scientific">Funiculus sociatus GB2-A5</name>
    <dbReference type="NCBI Taxonomy" id="2933946"/>
    <lineage>
        <taxon>Bacteria</taxon>
        <taxon>Bacillati</taxon>
        <taxon>Cyanobacteriota</taxon>
        <taxon>Cyanophyceae</taxon>
        <taxon>Coleofasciculales</taxon>
        <taxon>Coleofasciculaceae</taxon>
        <taxon>Funiculus</taxon>
    </lineage>
</organism>
<dbReference type="EMBL" id="JAMPKK010000054">
    <property type="protein sequence ID" value="MEP0866889.1"/>
    <property type="molecule type" value="Genomic_DNA"/>
</dbReference>
<dbReference type="Proteomes" id="UP001442494">
    <property type="component" value="Unassembled WGS sequence"/>
</dbReference>
<protein>
    <submittedName>
        <fullName evidence="2">Uncharacterized protein</fullName>
    </submittedName>
</protein>
<feature type="coiled-coil region" evidence="1">
    <location>
        <begin position="22"/>
        <end position="66"/>
    </location>
</feature>
<comment type="caution">
    <text evidence="2">The sequence shown here is derived from an EMBL/GenBank/DDBJ whole genome shotgun (WGS) entry which is preliminary data.</text>
</comment>
<accession>A0ABV0JUV0</accession>
<keyword evidence="3" id="KW-1185">Reference proteome</keyword>
<keyword evidence="1" id="KW-0175">Coiled coil</keyword>
<evidence type="ECO:0000313" key="2">
    <source>
        <dbReference type="EMBL" id="MEP0866889.1"/>
    </source>
</evidence>
<gene>
    <name evidence="2" type="ORF">NDI37_20770</name>
</gene>
<reference evidence="2 3" key="1">
    <citation type="submission" date="2022-04" db="EMBL/GenBank/DDBJ databases">
        <title>Positive selection, recombination, and allopatry shape intraspecific diversity of widespread and dominant cyanobacteria.</title>
        <authorList>
            <person name="Wei J."/>
            <person name="Shu W."/>
            <person name="Hu C."/>
        </authorList>
    </citation>
    <scope>NUCLEOTIDE SEQUENCE [LARGE SCALE GENOMIC DNA]</scope>
    <source>
        <strain evidence="2 3">GB2-A5</strain>
    </source>
</reference>
<sequence>MFSQNPDLYLIRRVLSQLSHLVDALEAERQQNALQNERLSNHHSRLSELEKNQEEIMQMLHNQQIQSQSQQIQLEECQESADFAVREVRHLTHLVGEKEALEERVAFYCPPD</sequence>
<name>A0ABV0JUV0_9CYAN</name>
<evidence type="ECO:0000313" key="3">
    <source>
        <dbReference type="Proteomes" id="UP001442494"/>
    </source>
</evidence>
<proteinExistence type="predicted"/>
<dbReference type="RefSeq" id="WP_190418523.1">
    <property type="nucleotide sequence ID" value="NZ_JAMPKK010000054.1"/>
</dbReference>
<evidence type="ECO:0000256" key="1">
    <source>
        <dbReference type="SAM" id="Coils"/>
    </source>
</evidence>